<evidence type="ECO:0000313" key="2">
    <source>
        <dbReference type="Proteomes" id="UP000247233"/>
    </source>
</evidence>
<gene>
    <name evidence="1" type="ORF">BO70DRAFT_365366</name>
</gene>
<comment type="caution">
    <text evidence="1">The sequence shown here is derived from an EMBL/GenBank/DDBJ whole genome shotgun (WGS) entry which is preliminary data.</text>
</comment>
<evidence type="ECO:0000313" key="1">
    <source>
        <dbReference type="EMBL" id="PWY70423.1"/>
    </source>
</evidence>
<dbReference type="VEuPathDB" id="FungiDB:BO70DRAFT_365366"/>
<dbReference type="Proteomes" id="UP000247233">
    <property type="component" value="Unassembled WGS sequence"/>
</dbReference>
<protein>
    <submittedName>
        <fullName evidence="1">Uncharacterized protein</fullName>
    </submittedName>
</protein>
<feature type="non-terminal residue" evidence="1">
    <location>
        <position position="59"/>
    </location>
</feature>
<dbReference type="AlphaFoldDB" id="A0A317V7T4"/>
<dbReference type="GeneID" id="37066283"/>
<proteinExistence type="predicted"/>
<name>A0A317V7T4_9EURO</name>
<reference evidence="1 2" key="1">
    <citation type="submission" date="2016-12" db="EMBL/GenBank/DDBJ databases">
        <title>The genomes of Aspergillus section Nigri reveals drivers in fungal speciation.</title>
        <authorList>
            <consortium name="DOE Joint Genome Institute"/>
            <person name="Vesth T.C."/>
            <person name="Nybo J."/>
            <person name="Theobald S."/>
            <person name="Brandl J."/>
            <person name="Frisvad J.C."/>
            <person name="Nielsen K.F."/>
            <person name="Lyhne E.K."/>
            <person name="Kogle M.E."/>
            <person name="Kuo A."/>
            <person name="Riley R."/>
            <person name="Clum A."/>
            <person name="Nolan M."/>
            <person name="Lipzen A."/>
            <person name="Salamov A."/>
            <person name="Henrissat B."/>
            <person name="Wiebenga A."/>
            <person name="De Vries R.P."/>
            <person name="Grigoriev I.V."/>
            <person name="Mortensen U.H."/>
            <person name="Andersen M.R."/>
            <person name="Baker S.E."/>
        </authorList>
    </citation>
    <scope>NUCLEOTIDE SEQUENCE [LARGE SCALE GENOMIC DNA]</scope>
    <source>
        <strain evidence="1 2">CBS 117.55</strain>
    </source>
</reference>
<organism evidence="1 2">
    <name type="scientific">Aspergillus heteromorphus CBS 117.55</name>
    <dbReference type="NCBI Taxonomy" id="1448321"/>
    <lineage>
        <taxon>Eukaryota</taxon>
        <taxon>Fungi</taxon>
        <taxon>Dikarya</taxon>
        <taxon>Ascomycota</taxon>
        <taxon>Pezizomycotina</taxon>
        <taxon>Eurotiomycetes</taxon>
        <taxon>Eurotiomycetidae</taxon>
        <taxon>Eurotiales</taxon>
        <taxon>Aspergillaceae</taxon>
        <taxon>Aspergillus</taxon>
        <taxon>Aspergillus subgen. Circumdati</taxon>
    </lineage>
</organism>
<dbReference type="EMBL" id="MSFL01000030">
    <property type="protein sequence ID" value="PWY70423.1"/>
    <property type="molecule type" value="Genomic_DNA"/>
</dbReference>
<accession>A0A317V7T4</accession>
<dbReference type="RefSeq" id="XP_025395910.1">
    <property type="nucleotide sequence ID" value="XM_025544046.1"/>
</dbReference>
<keyword evidence="2" id="KW-1185">Reference proteome</keyword>
<sequence length="59" mass="6581">MVVLHSQAVQPSARNLPPLAFVVPRLLPPPDSILPQHFAHYWTPPLPALTLLQSLRLQP</sequence>